<evidence type="ECO:0000256" key="1">
    <source>
        <dbReference type="ARBA" id="ARBA00004651"/>
    </source>
</evidence>
<keyword evidence="3" id="KW-1003">Cell membrane</keyword>
<dbReference type="PANTHER" id="PTHR23513">
    <property type="entry name" value="INTEGRAL MEMBRANE EFFLUX PROTEIN-RELATED"/>
    <property type="match status" value="1"/>
</dbReference>
<dbReference type="PROSITE" id="PS50850">
    <property type="entry name" value="MFS"/>
    <property type="match status" value="1"/>
</dbReference>
<dbReference type="Proteomes" id="UP000829401">
    <property type="component" value="Chromosome"/>
</dbReference>
<comment type="subcellular location">
    <subcellularLocation>
        <location evidence="1">Cell membrane</location>
        <topology evidence="1">Multi-pass membrane protein</topology>
    </subcellularLocation>
</comment>
<gene>
    <name evidence="10" type="ORF">K1I37_06875</name>
</gene>
<keyword evidence="6" id="KW-0472">Membrane</keyword>
<evidence type="ECO:0000256" key="5">
    <source>
        <dbReference type="ARBA" id="ARBA00022989"/>
    </source>
</evidence>
<dbReference type="PANTHER" id="PTHR23513:SF9">
    <property type="entry name" value="ENTEROBACTIN EXPORTER ENTS"/>
    <property type="match status" value="1"/>
</dbReference>
<evidence type="ECO:0000313" key="11">
    <source>
        <dbReference type="Proteomes" id="UP000829401"/>
    </source>
</evidence>
<dbReference type="GO" id="GO:0022857">
    <property type="term" value="F:transmembrane transporter activity"/>
    <property type="evidence" value="ECO:0007669"/>
    <property type="project" value="InterPro"/>
</dbReference>
<keyword evidence="5" id="KW-1133">Transmembrane helix</keyword>
<dbReference type="Gene3D" id="1.20.1250.20">
    <property type="entry name" value="MFS general substrate transporter like domains"/>
    <property type="match status" value="1"/>
</dbReference>
<evidence type="ECO:0000313" key="10">
    <source>
        <dbReference type="EMBL" id="UNO50190.1"/>
    </source>
</evidence>
<dbReference type="KEGG" id="aaco:K1I37_06875"/>
<dbReference type="eggNOG" id="COG2814">
    <property type="taxonomic scope" value="Bacteria"/>
</dbReference>
<evidence type="ECO:0000256" key="2">
    <source>
        <dbReference type="ARBA" id="ARBA00022448"/>
    </source>
</evidence>
<keyword evidence="4" id="KW-0812">Transmembrane</keyword>
<comment type="similarity">
    <text evidence="7">Belongs to the major facilitator superfamily. Drug:H(+) antiporter-3 (DHA3) (TC 2.A.1.21) family.</text>
</comment>
<evidence type="ECO:0000256" key="4">
    <source>
        <dbReference type="ARBA" id="ARBA00022692"/>
    </source>
</evidence>
<name>T0D173_ALIAG</name>
<dbReference type="STRING" id="1356854.N007_12445"/>
<dbReference type="CDD" id="cd06173">
    <property type="entry name" value="MFS_MefA_like"/>
    <property type="match status" value="1"/>
</dbReference>
<dbReference type="AlphaFoldDB" id="T0D173"/>
<dbReference type="GO" id="GO:0005886">
    <property type="term" value="C:plasma membrane"/>
    <property type="evidence" value="ECO:0007669"/>
    <property type="project" value="UniProtKB-SubCell"/>
</dbReference>
<accession>A0A9E6ZGQ4</accession>
<keyword evidence="2" id="KW-0813">Transport</keyword>
<dbReference type="Pfam" id="PF07690">
    <property type="entry name" value="MFS_1"/>
    <property type="match status" value="1"/>
</dbReference>
<dbReference type="InterPro" id="IPR011701">
    <property type="entry name" value="MFS"/>
</dbReference>
<keyword evidence="11" id="KW-1185">Reference proteome</keyword>
<sequence length="409" mass="44393">MARLSRWFWQLVLADGVSELGNQAGWMACTWAVLSRPNGIEWASVLSFGYGVCVAGANCIAGALFDRFPVKRLSVFASLTLAIIWTALAVCVMFVSPVWIWLCLLMMAGLIAPFTELAWMVFVPTLVADDQLERANGMGELIFQAGVFAGPLVGSWLIAVVGSPAALLVDALTFVAAALAIHCLKVPMSLTETGAKAPRGAWWQSLRTGARYLFSHRVVLVVTALAFVLNFAYGVMDIALPTMVQRQFFQPATRLGMLIGLQALGMGIAACFYSWQGRRLRHPSWPLWLIGMFGLCMSSYFFARGQLFDIAIPTFLAGTVFGMVPPMFRAVIQRTVPTRVRGAVFGIRAAVISFSVPLGGFVAGNASVLFGWRPSMVIGGMAVAVTLLSLGCWLWMRRDSAMAALVDNQ</sequence>
<evidence type="ECO:0000256" key="6">
    <source>
        <dbReference type="ARBA" id="ARBA00023136"/>
    </source>
</evidence>
<dbReference type="RefSeq" id="WP_021297546.1">
    <property type="nucleotide sequence ID" value="NZ_AURB01000156.1"/>
</dbReference>
<dbReference type="InterPro" id="IPR036259">
    <property type="entry name" value="MFS_trans_sf"/>
</dbReference>
<dbReference type="EMBL" id="CP080467">
    <property type="protein sequence ID" value="UNO50190.1"/>
    <property type="molecule type" value="Genomic_DNA"/>
</dbReference>
<dbReference type="OrthoDB" id="2370632at2"/>
<dbReference type="InterPro" id="IPR020846">
    <property type="entry name" value="MFS_dom"/>
</dbReference>
<reference evidence="11" key="1">
    <citation type="journal article" date="2022" name="G3 (Bethesda)">
        <title>Unveiling the complete genome sequence of Alicyclobacillus acidoterrestris DSM 3922T, a taint-producing strain.</title>
        <authorList>
            <person name="Leonardo I.C."/>
            <person name="Barreto Crespo M.T."/>
            <person name="Gaspar F.B."/>
        </authorList>
    </citation>
    <scope>NUCLEOTIDE SEQUENCE [LARGE SCALE GENOMIC DNA]</scope>
    <source>
        <strain evidence="11">DSM 3922</strain>
    </source>
</reference>
<feature type="domain" description="Major facilitator superfamily (MFS) profile" evidence="9">
    <location>
        <begin position="218"/>
        <end position="409"/>
    </location>
</feature>
<protein>
    <recommendedName>
        <fullName evidence="8">Multidrug efflux pump Tap</fullName>
    </recommendedName>
</protein>
<evidence type="ECO:0000256" key="3">
    <source>
        <dbReference type="ARBA" id="ARBA00022475"/>
    </source>
</evidence>
<evidence type="ECO:0000256" key="7">
    <source>
        <dbReference type="ARBA" id="ARBA00038075"/>
    </source>
</evidence>
<dbReference type="SUPFAM" id="SSF103473">
    <property type="entry name" value="MFS general substrate transporter"/>
    <property type="match status" value="1"/>
</dbReference>
<proteinExistence type="inferred from homology"/>
<organism evidence="10 11">
    <name type="scientific">Alicyclobacillus acidoterrestris (strain ATCC 49025 / DSM 3922 / CIP 106132 / NCIMB 13137 / GD3B)</name>
    <dbReference type="NCBI Taxonomy" id="1356854"/>
    <lineage>
        <taxon>Bacteria</taxon>
        <taxon>Bacillati</taxon>
        <taxon>Bacillota</taxon>
        <taxon>Bacilli</taxon>
        <taxon>Bacillales</taxon>
        <taxon>Alicyclobacillaceae</taxon>
        <taxon>Alicyclobacillus</taxon>
    </lineage>
</organism>
<accession>T0D173</accession>
<evidence type="ECO:0000256" key="8">
    <source>
        <dbReference type="ARBA" id="ARBA00040914"/>
    </source>
</evidence>
<evidence type="ECO:0000259" key="9">
    <source>
        <dbReference type="PROSITE" id="PS50850"/>
    </source>
</evidence>